<organism evidence="1 2">
    <name type="scientific">Denticeps clupeoides</name>
    <name type="common">denticle herring</name>
    <dbReference type="NCBI Taxonomy" id="299321"/>
    <lineage>
        <taxon>Eukaryota</taxon>
        <taxon>Metazoa</taxon>
        <taxon>Chordata</taxon>
        <taxon>Craniata</taxon>
        <taxon>Vertebrata</taxon>
        <taxon>Euteleostomi</taxon>
        <taxon>Actinopterygii</taxon>
        <taxon>Neopterygii</taxon>
        <taxon>Teleostei</taxon>
        <taxon>Clupei</taxon>
        <taxon>Clupeiformes</taxon>
        <taxon>Denticipitoidei</taxon>
        <taxon>Denticipitidae</taxon>
        <taxon>Denticeps</taxon>
    </lineage>
</organism>
<evidence type="ECO:0000313" key="1">
    <source>
        <dbReference type="Ensembl" id="ENSDCDP00010034715.1"/>
    </source>
</evidence>
<name>A0AAY4CNB7_9TELE</name>
<dbReference type="GeneTree" id="ENSGT00940000176216"/>
<accession>A0AAY4CNB7</accession>
<sequence>MLENVAPLPGEDEISLQAKLALEELTRGVNLLAQVTSYYSGIPLIQMWRTDTEEVLFLFKSTTNNNNNYHNNNYLFIFKSFVSSYSSWCQ</sequence>
<reference evidence="1 2" key="1">
    <citation type="submission" date="2020-06" db="EMBL/GenBank/DDBJ databases">
        <authorList>
            <consortium name="Wellcome Sanger Institute Data Sharing"/>
        </authorList>
    </citation>
    <scope>NUCLEOTIDE SEQUENCE [LARGE SCALE GENOMIC DNA]</scope>
</reference>
<proteinExistence type="predicted"/>
<keyword evidence="2" id="KW-1185">Reference proteome</keyword>
<dbReference type="Ensembl" id="ENSDCDT00010043309.1">
    <property type="protein sequence ID" value="ENSDCDP00010034715.1"/>
    <property type="gene ID" value="ENSDCDG00010022408.1"/>
</dbReference>
<reference evidence="1" key="2">
    <citation type="submission" date="2025-08" db="UniProtKB">
        <authorList>
            <consortium name="Ensembl"/>
        </authorList>
    </citation>
    <scope>IDENTIFICATION</scope>
</reference>
<protein>
    <submittedName>
        <fullName evidence="1">Uncharacterized protein</fullName>
    </submittedName>
</protein>
<reference evidence="1" key="3">
    <citation type="submission" date="2025-09" db="UniProtKB">
        <authorList>
            <consortium name="Ensembl"/>
        </authorList>
    </citation>
    <scope>IDENTIFICATION</scope>
</reference>
<dbReference type="Proteomes" id="UP000694580">
    <property type="component" value="Chromosome 6"/>
</dbReference>
<evidence type="ECO:0000313" key="2">
    <source>
        <dbReference type="Proteomes" id="UP000694580"/>
    </source>
</evidence>
<dbReference type="AlphaFoldDB" id="A0AAY4CNB7"/>